<evidence type="ECO:0000313" key="2">
    <source>
        <dbReference type="Proteomes" id="UP001164539"/>
    </source>
</evidence>
<evidence type="ECO:0000313" key="1">
    <source>
        <dbReference type="EMBL" id="KAJ4724786.1"/>
    </source>
</evidence>
<gene>
    <name evidence="1" type="ORF">OWV82_003732</name>
</gene>
<comment type="caution">
    <text evidence="1">The sequence shown here is derived from an EMBL/GenBank/DDBJ whole genome shotgun (WGS) entry which is preliminary data.</text>
</comment>
<protein>
    <submittedName>
        <fullName evidence="1">Fatty acyl-CoA reductase</fullName>
    </submittedName>
</protein>
<accession>A0ACC1YMY3</accession>
<keyword evidence="2" id="KW-1185">Reference proteome</keyword>
<proteinExistence type="predicted"/>
<dbReference type="EMBL" id="CM051395">
    <property type="protein sequence ID" value="KAJ4724786.1"/>
    <property type="molecule type" value="Genomic_DNA"/>
</dbReference>
<organism evidence="1 2">
    <name type="scientific">Melia azedarach</name>
    <name type="common">Chinaberry tree</name>
    <dbReference type="NCBI Taxonomy" id="155640"/>
    <lineage>
        <taxon>Eukaryota</taxon>
        <taxon>Viridiplantae</taxon>
        <taxon>Streptophyta</taxon>
        <taxon>Embryophyta</taxon>
        <taxon>Tracheophyta</taxon>
        <taxon>Spermatophyta</taxon>
        <taxon>Magnoliopsida</taxon>
        <taxon>eudicotyledons</taxon>
        <taxon>Gunneridae</taxon>
        <taxon>Pentapetalae</taxon>
        <taxon>rosids</taxon>
        <taxon>malvids</taxon>
        <taxon>Sapindales</taxon>
        <taxon>Meliaceae</taxon>
        <taxon>Melia</taxon>
    </lineage>
</organism>
<dbReference type="Proteomes" id="UP001164539">
    <property type="component" value="Chromosome 2"/>
</dbReference>
<name>A0ACC1YMY3_MELAZ</name>
<sequence>MVAHANQPSSNASIYQVGSSLRNPVRYTNLQDYGFRYFSKKPWINKDGKPVKVGKITVLSSMASFHRYMTIRYILPLKGLELANTAFCKHCQGTYSDLNRKINIVM</sequence>
<reference evidence="1 2" key="1">
    <citation type="journal article" date="2023" name="Science">
        <title>Complex scaffold remodeling in plant triterpene biosynthesis.</title>
        <authorList>
            <person name="De La Pena R."/>
            <person name="Hodgson H."/>
            <person name="Liu J.C."/>
            <person name="Stephenson M.J."/>
            <person name="Martin A.C."/>
            <person name="Owen C."/>
            <person name="Harkess A."/>
            <person name="Leebens-Mack J."/>
            <person name="Jimenez L.E."/>
            <person name="Osbourn A."/>
            <person name="Sattely E.S."/>
        </authorList>
    </citation>
    <scope>NUCLEOTIDE SEQUENCE [LARGE SCALE GENOMIC DNA]</scope>
    <source>
        <strain evidence="2">cv. JPN11</strain>
        <tissue evidence="1">Leaf</tissue>
    </source>
</reference>